<keyword evidence="6" id="KW-1185">Reference proteome</keyword>
<evidence type="ECO:0000313" key="5">
    <source>
        <dbReference type="EMBL" id="PNQ75276.1"/>
    </source>
</evidence>
<feature type="signal peptide" evidence="2">
    <location>
        <begin position="1"/>
        <end position="18"/>
    </location>
</feature>
<dbReference type="Proteomes" id="UP000236641">
    <property type="component" value="Unassembled WGS sequence"/>
</dbReference>
<evidence type="ECO:0000259" key="3">
    <source>
        <dbReference type="Pfam" id="PF05057"/>
    </source>
</evidence>
<gene>
    <name evidence="5" type="ORF">C1T31_03855</name>
</gene>
<feature type="chain" id="PRO_5014410855" description="Secretion system C-terminal sorting domain-containing protein" evidence="2">
    <location>
        <begin position="19"/>
        <end position="552"/>
    </location>
</feature>
<evidence type="ECO:0000259" key="4">
    <source>
        <dbReference type="Pfam" id="PF18962"/>
    </source>
</evidence>
<dbReference type="Gene3D" id="3.40.50.1820">
    <property type="entry name" value="alpha/beta hydrolase"/>
    <property type="match status" value="1"/>
</dbReference>
<dbReference type="SUPFAM" id="SSF53474">
    <property type="entry name" value="alpha/beta-Hydrolases"/>
    <property type="match status" value="1"/>
</dbReference>
<dbReference type="InterPro" id="IPR007751">
    <property type="entry name" value="DUF676_lipase-like"/>
</dbReference>
<evidence type="ECO:0000313" key="6">
    <source>
        <dbReference type="Proteomes" id="UP000236641"/>
    </source>
</evidence>
<feature type="domain" description="Secretion system C-terminal sorting" evidence="4">
    <location>
        <begin position="481"/>
        <end position="549"/>
    </location>
</feature>
<dbReference type="InterPro" id="IPR026444">
    <property type="entry name" value="Secre_tail"/>
</dbReference>
<evidence type="ECO:0008006" key="7">
    <source>
        <dbReference type="Google" id="ProtNLM"/>
    </source>
</evidence>
<dbReference type="AlphaFoldDB" id="A0A2K1E4R2"/>
<proteinExistence type="predicted"/>
<accession>A0A2K1E4R2</accession>
<name>A0A2K1E4R2_9FLAO</name>
<dbReference type="OrthoDB" id="4535652at2"/>
<reference evidence="5 6" key="1">
    <citation type="submission" date="2018-01" db="EMBL/GenBank/DDBJ databases">
        <title>The draft genome of Hanstruepera neustonica JCM19743.</title>
        <authorList>
            <person name="He R.-H."/>
            <person name="Du Z.-J."/>
        </authorList>
    </citation>
    <scope>NUCLEOTIDE SEQUENCE [LARGE SCALE GENOMIC DNA]</scope>
    <source>
        <strain evidence="5 6">JCM19743</strain>
    </source>
</reference>
<evidence type="ECO:0000256" key="2">
    <source>
        <dbReference type="SAM" id="SignalP"/>
    </source>
</evidence>
<feature type="domain" description="DUF676" evidence="3">
    <location>
        <begin position="160"/>
        <end position="200"/>
    </location>
</feature>
<evidence type="ECO:0000256" key="1">
    <source>
        <dbReference type="ARBA" id="ARBA00022729"/>
    </source>
</evidence>
<dbReference type="NCBIfam" id="TIGR04183">
    <property type="entry name" value="Por_Secre_tail"/>
    <property type="match status" value="1"/>
</dbReference>
<protein>
    <recommendedName>
        <fullName evidence="7">Secretion system C-terminal sorting domain-containing protein</fullName>
    </recommendedName>
</protein>
<sequence>MKKITFLFLLTISSTLFAQTPGEVSALSSIDATIPYQGFGESEPLLGSGEYKIFYDNIDGVLDKPIFFVDGFDPNDTRDIDSMYSLLNYGGSGENLGDIVRDEGYDLVVLNFPEEYFSPTDGTTVIKGGADFIQRNAFILVELINTINANKVMGAEANVVIGPSMGGLISRYALAYMESQSIDHDTRLYISFDSPHLGANVPIGLQYLFNYMVNGDPGISDAEPLVSGLLNSPAAKQMLIDHYLGHVDSGGVNQDGSTPTPKGAPNFRDSFQMELDGLGFPQNVRNVSITNGSGTGELTGIPGMELINHTFNTGVVSGFNTRAIMDVHFTPEAGQNIEVTNFIGQAFVIITWVTGFEYMATSESTSDSDGLDSAPGGQFDLYAFDDGTNPLITEFVNNLNSQYFDFIPTLSGLAIDTNTDWYSIPNANDSPFANTFIPTINEPHVTLTEGNVAFALEEIRGETLGNNENLIAINSIKILQNPISNELILLSDKNYPNSSLSITDMTGKLVFNNRMDLSNRSNINVNLASGLYVLHVQTQENYSLKTRIIVNN</sequence>
<keyword evidence="1 2" id="KW-0732">Signal</keyword>
<dbReference type="RefSeq" id="WP_103051121.1">
    <property type="nucleotide sequence ID" value="NZ_POWF01000001.1"/>
</dbReference>
<organism evidence="5 6">
    <name type="scientific">Hanstruepera neustonica</name>
    <dbReference type="NCBI Taxonomy" id="1445657"/>
    <lineage>
        <taxon>Bacteria</taxon>
        <taxon>Pseudomonadati</taxon>
        <taxon>Bacteroidota</taxon>
        <taxon>Flavobacteriia</taxon>
        <taxon>Flavobacteriales</taxon>
        <taxon>Flavobacteriaceae</taxon>
        <taxon>Hanstruepera</taxon>
    </lineage>
</organism>
<dbReference type="Pfam" id="PF18962">
    <property type="entry name" value="Por_Secre_tail"/>
    <property type="match status" value="1"/>
</dbReference>
<dbReference type="EMBL" id="POWF01000001">
    <property type="protein sequence ID" value="PNQ75276.1"/>
    <property type="molecule type" value="Genomic_DNA"/>
</dbReference>
<dbReference type="InterPro" id="IPR029058">
    <property type="entry name" value="AB_hydrolase_fold"/>
</dbReference>
<dbReference type="Pfam" id="PF05057">
    <property type="entry name" value="DUF676"/>
    <property type="match status" value="1"/>
</dbReference>
<comment type="caution">
    <text evidence="5">The sequence shown here is derived from an EMBL/GenBank/DDBJ whole genome shotgun (WGS) entry which is preliminary data.</text>
</comment>